<organism evidence="1 2">
    <name type="scientific">Trichinella zimbabwensis</name>
    <dbReference type="NCBI Taxonomy" id="268475"/>
    <lineage>
        <taxon>Eukaryota</taxon>
        <taxon>Metazoa</taxon>
        <taxon>Ecdysozoa</taxon>
        <taxon>Nematoda</taxon>
        <taxon>Enoplea</taxon>
        <taxon>Dorylaimia</taxon>
        <taxon>Trichinellida</taxon>
        <taxon>Trichinellidae</taxon>
        <taxon>Trichinella</taxon>
    </lineage>
</organism>
<name>A0A0V1HCA3_9BILA</name>
<keyword evidence="2" id="KW-1185">Reference proteome</keyword>
<dbReference type="AlphaFoldDB" id="A0A0V1HCA3"/>
<proteinExistence type="predicted"/>
<protein>
    <submittedName>
        <fullName evidence="1">Uncharacterized protein</fullName>
    </submittedName>
</protein>
<comment type="caution">
    <text evidence="1">The sequence shown here is derived from an EMBL/GenBank/DDBJ whole genome shotgun (WGS) entry which is preliminary data.</text>
</comment>
<dbReference type="EMBL" id="JYDP01000092">
    <property type="protein sequence ID" value="KRZ08074.1"/>
    <property type="molecule type" value="Genomic_DNA"/>
</dbReference>
<sequence>MIKSMNSFKFKIKLLKNGVPCSRSSSINCKGLFYNQQHIYVVHCSRTTSPPSADGLWTFVSHKG</sequence>
<gene>
    <name evidence="1" type="ORF">T11_4012</name>
</gene>
<accession>A0A0V1HCA3</accession>
<reference evidence="1 2" key="1">
    <citation type="submission" date="2015-01" db="EMBL/GenBank/DDBJ databases">
        <title>Evolution of Trichinella species and genotypes.</title>
        <authorList>
            <person name="Korhonen P.K."/>
            <person name="Edoardo P."/>
            <person name="Giuseppe L.R."/>
            <person name="Gasser R.B."/>
        </authorList>
    </citation>
    <scope>NUCLEOTIDE SEQUENCE [LARGE SCALE GENOMIC DNA]</scope>
    <source>
        <strain evidence="1">ISS1029</strain>
    </source>
</reference>
<evidence type="ECO:0000313" key="1">
    <source>
        <dbReference type="EMBL" id="KRZ08074.1"/>
    </source>
</evidence>
<dbReference type="Proteomes" id="UP000055024">
    <property type="component" value="Unassembled WGS sequence"/>
</dbReference>
<evidence type="ECO:0000313" key="2">
    <source>
        <dbReference type="Proteomes" id="UP000055024"/>
    </source>
</evidence>